<accession>A0A9P4VLW5</accession>
<reference evidence="3" key="1">
    <citation type="journal article" date="2020" name="Stud. Mycol.">
        <title>101 Dothideomycetes genomes: a test case for predicting lifestyles and emergence of pathogens.</title>
        <authorList>
            <person name="Haridas S."/>
            <person name="Albert R."/>
            <person name="Binder M."/>
            <person name="Bloem J."/>
            <person name="Labutti K."/>
            <person name="Salamov A."/>
            <person name="Andreopoulos B."/>
            <person name="Baker S."/>
            <person name="Barry K."/>
            <person name="Bills G."/>
            <person name="Bluhm B."/>
            <person name="Cannon C."/>
            <person name="Castanera R."/>
            <person name="Culley D."/>
            <person name="Daum C."/>
            <person name="Ezra D."/>
            <person name="Gonzalez J."/>
            <person name="Henrissat B."/>
            <person name="Kuo A."/>
            <person name="Liang C."/>
            <person name="Lipzen A."/>
            <person name="Lutzoni F."/>
            <person name="Magnuson J."/>
            <person name="Mondo S."/>
            <person name="Nolan M."/>
            <person name="Ohm R."/>
            <person name="Pangilinan J."/>
            <person name="Park H.-J."/>
            <person name="Ramirez L."/>
            <person name="Alfaro M."/>
            <person name="Sun H."/>
            <person name="Tritt A."/>
            <person name="Yoshinaga Y."/>
            <person name="Zwiers L.-H."/>
            <person name="Turgeon B."/>
            <person name="Goodwin S."/>
            <person name="Spatafora J."/>
            <person name="Crous P."/>
            <person name="Grigoriev I."/>
        </authorList>
    </citation>
    <scope>NUCLEOTIDE SEQUENCE</scope>
    <source>
        <strain evidence="3">CBS 101060</strain>
    </source>
</reference>
<keyword evidence="1" id="KW-0732">Signal</keyword>
<dbReference type="InterPro" id="IPR000073">
    <property type="entry name" value="AB_hydrolase_1"/>
</dbReference>
<feature type="signal peptide" evidence="1">
    <location>
        <begin position="1"/>
        <end position="21"/>
    </location>
</feature>
<feature type="chain" id="PRO_5040363991" description="AB hydrolase-1 domain-containing protein" evidence="1">
    <location>
        <begin position="22"/>
        <end position="566"/>
    </location>
</feature>
<keyword evidence="4" id="KW-1185">Reference proteome</keyword>
<dbReference type="OrthoDB" id="3924880at2759"/>
<dbReference type="Proteomes" id="UP000799429">
    <property type="component" value="Unassembled WGS sequence"/>
</dbReference>
<dbReference type="SUPFAM" id="SSF53474">
    <property type="entry name" value="alpha/beta-Hydrolases"/>
    <property type="match status" value="1"/>
</dbReference>
<evidence type="ECO:0000313" key="3">
    <source>
        <dbReference type="EMBL" id="KAF2834570.1"/>
    </source>
</evidence>
<comment type="caution">
    <text evidence="3">The sequence shown here is derived from an EMBL/GenBank/DDBJ whole genome shotgun (WGS) entry which is preliminary data.</text>
</comment>
<dbReference type="InterPro" id="IPR029058">
    <property type="entry name" value="AB_hydrolase_fold"/>
</dbReference>
<dbReference type="AlphaFoldDB" id="A0A9P4VLW5"/>
<dbReference type="EMBL" id="MU006117">
    <property type="protein sequence ID" value="KAF2834570.1"/>
    <property type="molecule type" value="Genomic_DNA"/>
</dbReference>
<sequence length="566" mass="60990">MVTLYRLSALCGAILATCVSAQAPPTAIDPNFFPSLTPRDTLTWVDCYDGFQCARLRVPADVTHPKRREKVEIAVVKLPAVGGNRTGSVVFSLGGFSASNTNAVIQIGRDFATLYPNLDVIGIDRRGTGYSTPSIRCFPNQEARVNWQRTAPPVLGSSRSALPAQRARAKRFAQNCARYSGNALKWSGTYPSAVDMYTVMRAMGDKKISFYGFSSGTHTAQTFAALYPEAVDKFVLDGVVRSDLQYTVSDDQPSTVVDSELALDGFFTTCVAAGPEACPFLGNSTTPAQLRRRYEAIDRKFKRASIPNAPYPPFDYSALHNFVGTALGDSFTFFPQLAGLLAELEAGQAGPATGAASAIIYAEPAPLPPLGIDPPFDLIIAGVCMDPSNVGLKNNRDFQRYLDRMLATSPAVGGIVAQNTLFCSEWKVKPINVFPRKLLSNFCGTKIAGHILYISNTADYITPLDSAIYMKTRFFKNKATNIIDHAVGHTAISTGALSGNQGYPSLGVFDIIFRFFNLNQIPTQGSVYLPDFPPFLAQGADYAGLLPSGFGGVVAPAYPIPGKTPQ</sequence>
<organism evidence="3 4">
    <name type="scientific">Patellaria atrata CBS 101060</name>
    <dbReference type="NCBI Taxonomy" id="1346257"/>
    <lineage>
        <taxon>Eukaryota</taxon>
        <taxon>Fungi</taxon>
        <taxon>Dikarya</taxon>
        <taxon>Ascomycota</taxon>
        <taxon>Pezizomycotina</taxon>
        <taxon>Dothideomycetes</taxon>
        <taxon>Dothideomycetes incertae sedis</taxon>
        <taxon>Patellariales</taxon>
        <taxon>Patellariaceae</taxon>
        <taxon>Patellaria</taxon>
    </lineage>
</organism>
<feature type="domain" description="AB hydrolase-1" evidence="2">
    <location>
        <begin position="107"/>
        <end position="270"/>
    </location>
</feature>
<dbReference type="Pfam" id="PF00561">
    <property type="entry name" value="Abhydrolase_1"/>
    <property type="match status" value="1"/>
</dbReference>
<evidence type="ECO:0000313" key="4">
    <source>
        <dbReference type="Proteomes" id="UP000799429"/>
    </source>
</evidence>
<name>A0A9P4VLW5_9PEZI</name>
<gene>
    <name evidence="3" type="ORF">M501DRAFT_1061629</name>
</gene>
<evidence type="ECO:0000259" key="2">
    <source>
        <dbReference type="Pfam" id="PF00561"/>
    </source>
</evidence>
<evidence type="ECO:0000256" key="1">
    <source>
        <dbReference type="SAM" id="SignalP"/>
    </source>
</evidence>
<proteinExistence type="predicted"/>
<protein>
    <recommendedName>
        <fullName evidence="2">AB hydrolase-1 domain-containing protein</fullName>
    </recommendedName>
</protein>
<dbReference type="Gene3D" id="3.40.50.1820">
    <property type="entry name" value="alpha/beta hydrolase"/>
    <property type="match status" value="1"/>
</dbReference>